<feature type="compositionally biased region" description="Pro residues" evidence="1">
    <location>
        <begin position="182"/>
        <end position="193"/>
    </location>
</feature>
<evidence type="ECO:0000313" key="3">
    <source>
        <dbReference type="Proteomes" id="UP001595839"/>
    </source>
</evidence>
<protein>
    <submittedName>
        <fullName evidence="2">Nucleopolyhedrovirus P10 family protein</fullName>
    </submittedName>
</protein>
<sequence>MDGWTSVVRHQLGIGRLLPLGGARDGAWITEEAARDALREAVSELPGVRLGALRVGPVYPEYAADAHGAAVPPPPSALPPGPLRVTADFAASSAEPLPTAAARVREALATAAARRLGLAVTEVDLRVTALLDAADTDGSAGGAGEDGGGHAGESGGTGGGGHAGESGGKPEAVYLPEVVSPPVSPPTAPPPATGPAATAGPAAGVGPALAGAEVRVAEAARAVPGVVGTTRVLGRAVRLEDHAEDGAALPRRHARVEIAVHPDHRALDVAREVRAAVTKSLPDRPTVAVLVTAVR</sequence>
<feature type="region of interest" description="Disordered" evidence="1">
    <location>
        <begin position="135"/>
        <end position="200"/>
    </location>
</feature>
<dbReference type="EMBL" id="JBHSFK010000012">
    <property type="protein sequence ID" value="MFC4501795.1"/>
    <property type="molecule type" value="Genomic_DNA"/>
</dbReference>
<gene>
    <name evidence="2" type="ORF">ACFPIH_20050</name>
</gene>
<organism evidence="2 3">
    <name type="scientific">Streptomyces vulcanius</name>
    <dbReference type="NCBI Taxonomy" id="1441876"/>
    <lineage>
        <taxon>Bacteria</taxon>
        <taxon>Bacillati</taxon>
        <taxon>Actinomycetota</taxon>
        <taxon>Actinomycetes</taxon>
        <taxon>Kitasatosporales</taxon>
        <taxon>Streptomycetaceae</taxon>
        <taxon>Streptomyces</taxon>
    </lineage>
</organism>
<feature type="compositionally biased region" description="Gly residues" evidence="1">
    <location>
        <begin position="139"/>
        <end position="167"/>
    </location>
</feature>
<keyword evidence="3" id="KW-1185">Reference proteome</keyword>
<accession>A0ABV9ARB9</accession>
<comment type="caution">
    <text evidence="2">The sequence shown here is derived from an EMBL/GenBank/DDBJ whole genome shotgun (WGS) entry which is preliminary data.</text>
</comment>
<dbReference type="RefSeq" id="WP_381173664.1">
    <property type="nucleotide sequence ID" value="NZ_JBHSFK010000012.1"/>
</dbReference>
<evidence type="ECO:0000256" key="1">
    <source>
        <dbReference type="SAM" id="MobiDB-lite"/>
    </source>
</evidence>
<proteinExistence type="predicted"/>
<reference evidence="3" key="1">
    <citation type="journal article" date="2019" name="Int. J. Syst. Evol. Microbiol.">
        <title>The Global Catalogue of Microorganisms (GCM) 10K type strain sequencing project: providing services to taxonomists for standard genome sequencing and annotation.</title>
        <authorList>
            <consortium name="The Broad Institute Genomics Platform"/>
            <consortium name="The Broad Institute Genome Sequencing Center for Infectious Disease"/>
            <person name="Wu L."/>
            <person name="Ma J."/>
        </authorList>
    </citation>
    <scope>NUCLEOTIDE SEQUENCE [LARGE SCALE GENOMIC DNA]</scope>
    <source>
        <strain evidence="3">CGMCC 4.7177</strain>
    </source>
</reference>
<dbReference type="Proteomes" id="UP001595839">
    <property type="component" value="Unassembled WGS sequence"/>
</dbReference>
<name>A0ABV9ARB9_9ACTN</name>
<evidence type="ECO:0000313" key="2">
    <source>
        <dbReference type="EMBL" id="MFC4501795.1"/>
    </source>
</evidence>